<organism evidence="2 3">
    <name type="scientific">Mariniflexile jejuense</name>
    <dbReference type="NCBI Taxonomy" id="1173582"/>
    <lineage>
        <taxon>Bacteria</taxon>
        <taxon>Pseudomonadati</taxon>
        <taxon>Bacteroidota</taxon>
        <taxon>Flavobacteriia</taxon>
        <taxon>Flavobacteriales</taxon>
        <taxon>Flavobacteriaceae</taxon>
        <taxon>Mariniflexile</taxon>
    </lineage>
</organism>
<dbReference type="Proteomes" id="UP001597061">
    <property type="component" value="Unassembled WGS sequence"/>
</dbReference>
<dbReference type="SUPFAM" id="SSF49373">
    <property type="entry name" value="Invasin/intimin cell-adhesion fragments"/>
    <property type="match status" value="1"/>
</dbReference>
<proteinExistence type="predicted"/>
<dbReference type="InterPro" id="IPR003343">
    <property type="entry name" value="Big_2"/>
</dbReference>
<dbReference type="InterPro" id="IPR008964">
    <property type="entry name" value="Invasin/intimin_cell_adhesion"/>
</dbReference>
<sequence length="304" mass="34509">MIKNTLAVVFLAFLGCSPNQEDSNKRNLDTGGRVVIVNTIQTLTVGRSFHLEIVYLNYQEVIKVPKEIKWFSSNPEIISVSNEGKLTAHKTGVVTVTVEVENFTDVIEINSVYPQKIIDFLSYRHYLYIGDIYKFKALVYNEFGVIDASEIVNWENSNPSILQVDTQGNSNALFQGTAEIIAYSGNIEKRIPVEIREKKNQDRLINITGLKDYNNTGNGILKMVNGQLVLELRNLKLQGPLTYFYLTNHYNKITNALRLRLAEDGSYSINISEIDPQASLYSYDYVGIWCELFNDMVGFGELSY</sequence>
<gene>
    <name evidence="2" type="ORF">ACFQ1R_13410</name>
</gene>
<keyword evidence="3" id="KW-1185">Reference proteome</keyword>
<dbReference type="Pfam" id="PF02368">
    <property type="entry name" value="Big_2"/>
    <property type="match status" value="1"/>
</dbReference>
<dbReference type="EMBL" id="JBHTJI010000042">
    <property type="protein sequence ID" value="MFD0991100.1"/>
    <property type="molecule type" value="Genomic_DNA"/>
</dbReference>
<dbReference type="Gene3D" id="2.60.40.1080">
    <property type="match status" value="2"/>
</dbReference>
<dbReference type="RefSeq" id="WP_379926777.1">
    <property type="nucleotide sequence ID" value="NZ_JBHTJI010000042.1"/>
</dbReference>
<accession>A0ABW3JMK0</accession>
<dbReference type="PROSITE" id="PS51257">
    <property type="entry name" value="PROKAR_LIPOPROTEIN"/>
    <property type="match status" value="1"/>
</dbReference>
<feature type="domain" description="BIG2" evidence="1">
    <location>
        <begin position="54"/>
        <end position="102"/>
    </location>
</feature>
<evidence type="ECO:0000313" key="3">
    <source>
        <dbReference type="Proteomes" id="UP001597061"/>
    </source>
</evidence>
<name>A0ABW3JMK0_9FLAO</name>
<comment type="caution">
    <text evidence="2">The sequence shown here is derived from an EMBL/GenBank/DDBJ whole genome shotgun (WGS) entry which is preliminary data.</text>
</comment>
<evidence type="ECO:0000259" key="1">
    <source>
        <dbReference type="Pfam" id="PF02368"/>
    </source>
</evidence>
<evidence type="ECO:0000313" key="2">
    <source>
        <dbReference type="EMBL" id="MFD0991100.1"/>
    </source>
</evidence>
<reference evidence="3" key="1">
    <citation type="journal article" date="2019" name="Int. J. Syst. Evol. Microbiol.">
        <title>The Global Catalogue of Microorganisms (GCM) 10K type strain sequencing project: providing services to taxonomists for standard genome sequencing and annotation.</title>
        <authorList>
            <consortium name="The Broad Institute Genomics Platform"/>
            <consortium name="The Broad Institute Genome Sequencing Center for Infectious Disease"/>
            <person name="Wu L."/>
            <person name="Ma J."/>
        </authorList>
    </citation>
    <scope>NUCLEOTIDE SEQUENCE [LARGE SCALE GENOMIC DNA]</scope>
    <source>
        <strain evidence="3">CCUG 62414</strain>
    </source>
</reference>
<protein>
    <submittedName>
        <fullName evidence="2">Ig-like domain-containing protein</fullName>
    </submittedName>
</protein>